<dbReference type="GO" id="GO:0005737">
    <property type="term" value="C:cytoplasm"/>
    <property type="evidence" value="ECO:0007669"/>
    <property type="project" value="TreeGrafter"/>
</dbReference>
<proteinExistence type="inferred from homology"/>
<evidence type="ECO:0000256" key="2">
    <source>
        <dbReference type="ARBA" id="ARBA00007647"/>
    </source>
</evidence>
<dbReference type="AlphaFoldDB" id="A0A8J2HAC3"/>
<reference evidence="9" key="1">
    <citation type="submission" date="2021-04" db="EMBL/GenBank/DDBJ databases">
        <authorList>
            <person name="Chebbi M.A.C M."/>
        </authorList>
    </citation>
    <scope>NUCLEOTIDE SEQUENCE</scope>
</reference>
<dbReference type="Pfam" id="PF01697">
    <property type="entry name" value="Glyco_transf_92"/>
    <property type="match status" value="1"/>
</dbReference>
<feature type="transmembrane region" description="Helical" evidence="8">
    <location>
        <begin position="21"/>
        <end position="38"/>
    </location>
</feature>
<protein>
    <recommendedName>
        <fullName evidence="8">Glycosyltransferase family 92 protein</fullName>
        <ecNumber evidence="8">2.4.1.-</ecNumber>
    </recommendedName>
</protein>
<keyword evidence="4 8" id="KW-0808">Transferase</keyword>
<dbReference type="GO" id="GO:0016757">
    <property type="term" value="F:glycosyltransferase activity"/>
    <property type="evidence" value="ECO:0007669"/>
    <property type="project" value="UniProtKB-UniRule"/>
</dbReference>
<sequence length="503" mass="59081">MAKYHLLINSRPPISFFRKHAKKIMVFSALICVFYLIYARVEISKLSKLKDISVSRALDLITEVKTLPFAEESEDSWKEPDIKGSRIYSAYLETRSQVVLEENRYLIYNDSTWAFIRIVGIIPVNLNSPLTCYYEYAYSDRPLRKLVIKKPSIRTQLIAKPENFGMYYSAAFILCPLAYPEEVSSRNIKLPYRVTVSTRADRRDHQINGNEFVVIRYPKKWYQSSIDHNEFQPAKTFSVCVKPFHHNFDKTLDLVTFIEFYKLMGVNHLTFYRDSVTENVDKILNYYVKQKVVTLLKWKLPEIYVFQKTLRTDGIFAALNDCLYRNTFHEAMEYVIGVDVDEYIVPRIHQNYSEMMEVLNAVPGEETGVWIIRNVFYYLMYDDDVVTLPGGSPKLTLHFKTTRLKEANPVYERSKYIAQGKNVVELGNHRAWKTKKTWSIFGTRYKQAEVDPIIATSNHYRFCETEIDKCWKRETIIDRTAHKFTEELSDRVSKVLKELNLGQ</sequence>
<comment type="caution">
    <text evidence="9">The sequence shown here is derived from an EMBL/GenBank/DDBJ whole genome shotgun (WGS) entry which is preliminary data.</text>
</comment>
<keyword evidence="6 8" id="KW-1133">Transmembrane helix</keyword>
<dbReference type="OrthoDB" id="2526284at2759"/>
<evidence type="ECO:0000313" key="9">
    <source>
        <dbReference type="EMBL" id="CAG5087999.1"/>
    </source>
</evidence>
<evidence type="ECO:0000313" key="10">
    <source>
        <dbReference type="Proteomes" id="UP000786811"/>
    </source>
</evidence>
<evidence type="ECO:0000256" key="6">
    <source>
        <dbReference type="ARBA" id="ARBA00022989"/>
    </source>
</evidence>
<evidence type="ECO:0000256" key="8">
    <source>
        <dbReference type="RuleBase" id="RU366017"/>
    </source>
</evidence>
<comment type="similarity">
    <text evidence="2 8">Belongs to the glycosyltransferase 92 family.</text>
</comment>
<evidence type="ECO:0000256" key="1">
    <source>
        <dbReference type="ARBA" id="ARBA00004167"/>
    </source>
</evidence>
<keyword evidence="10" id="KW-1185">Reference proteome</keyword>
<evidence type="ECO:0000256" key="3">
    <source>
        <dbReference type="ARBA" id="ARBA00022676"/>
    </source>
</evidence>
<name>A0A8J2HAC3_COTCN</name>
<dbReference type="GO" id="GO:0016020">
    <property type="term" value="C:membrane"/>
    <property type="evidence" value="ECO:0007669"/>
    <property type="project" value="UniProtKB-SubCell"/>
</dbReference>
<accession>A0A8J2HAC3</accession>
<dbReference type="EC" id="2.4.1.-" evidence="8"/>
<evidence type="ECO:0000256" key="7">
    <source>
        <dbReference type="ARBA" id="ARBA00023136"/>
    </source>
</evidence>
<evidence type="ECO:0000256" key="4">
    <source>
        <dbReference type="ARBA" id="ARBA00022679"/>
    </source>
</evidence>
<comment type="subcellular location">
    <subcellularLocation>
        <location evidence="1">Membrane</location>
        <topology evidence="1">Single-pass membrane protein</topology>
    </subcellularLocation>
</comment>
<dbReference type="InterPro" id="IPR008166">
    <property type="entry name" value="Glyco_transf_92"/>
</dbReference>
<keyword evidence="3 8" id="KW-0328">Glycosyltransferase</keyword>
<keyword evidence="5 8" id="KW-0812">Transmembrane</keyword>
<keyword evidence="7 8" id="KW-0472">Membrane</keyword>
<gene>
    <name evidence="9" type="ORF">HICCMSTLAB_LOCUS4677</name>
</gene>
<evidence type="ECO:0000256" key="5">
    <source>
        <dbReference type="ARBA" id="ARBA00022692"/>
    </source>
</evidence>
<organism evidence="9 10">
    <name type="scientific">Cotesia congregata</name>
    <name type="common">Parasitoid wasp</name>
    <name type="synonym">Apanteles congregatus</name>
    <dbReference type="NCBI Taxonomy" id="51543"/>
    <lineage>
        <taxon>Eukaryota</taxon>
        <taxon>Metazoa</taxon>
        <taxon>Ecdysozoa</taxon>
        <taxon>Arthropoda</taxon>
        <taxon>Hexapoda</taxon>
        <taxon>Insecta</taxon>
        <taxon>Pterygota</taxon>
        <taxon>Neoptera</taxon>
        <taxon>Endopterygota</taxon>
        <taxon>Hymenoptera</taxon>
        <taxon>Apocrita</taxon>
        <taxon>Ichneumonoidea</taxon>
        <taxon>Braconidae</taxon>
        <taxon>Microgastrinae</taxon>
        <taxon>Cotesia</taxon>
    </lineage>
</organism>
<dbReference type="Proteomes" id="UP000786811">
    <property type="component" value="Unassembled WGS sequence"/>
</dbReference>
<dbReference type="PANTHER" id="PTHR21461">
    <property type="entry name" value="GLYCOSYLTRANSFERASE FAMILY 92 PROTEIN"/>
    <property type="match status" value="1"/>
</dbReference>
<dbReference type="EMBL" id="CAJNRD030001119">
    <property type="protein sequence ID" value="CAG5087999.1"/>
    <property type="molecule type" value="Genomic_DNA"/>
</dbReference>
<dbReference type="PANTHER" id="PTHR21461:SF40">
    <property type="entry name" value="GLYCOSYLTRANSFERASE FAMILY 92 PROTEIN"/>
    <property type="match status" value="1"/>
</dbReference>